<name>A0A0F7U7X1_NEOCL</name>
<proteinExistence type="predicted"/>
<feature type="compositionally biased region" description="Basic and acidic residues" evidence="1">
    <location>
        <begin position="307"/>
        <end position="337"/>
    </location>
</feature>
<feature type="signal peptide" evidence="2">
    <location>
        <begin position="1"/>
        <end position="16"/>
    </location>
</feature>
<gene>
    <name evidence="3" type="ORF">BN1204_006410</name>
</gene>
<feature type="region of interest" description="Disordered" evidence="1">
    <location>
        <begin position="43"/>
        <end position="78"/>
    </location>
</feature>
<feature type="compositionally biased region" description="Basic and acidic residues" evidence="1">
    <location>
        <begin position="59"/>
        <end position="70"/>
    </location>
</feature>
<protein>
    <submittedName>
        <fullName evidence="3">Uncharacterized protein</fullName>
    </submittedName>
</protein>
<evidence type="ECO:0000256" key="2">
    <source>
        <dbReference type="SAM" id="SignalP"/>
    </source>
</evidence>
<dbReference type="AlphaFoldDB" id="A0A0F7U7X1"/>
<keyword evidence="2" id="KW-0732">Signal</keyword>
<reference evidence="3" key="1">
    <citation type="journal article" date="2015" name="PLoS ONE">
        <title>Comprehensive Evaluation of Toxoplasma gondii VEG and Neospora caninum LIV Genomes with Tachyzoite Stage Transcriptome and Proteome Defines Novel Transcript Features.</title>
        <authorList>
            <person name="Ramaprasad A."/>
            <person name="Mourier T."/>
            <person name="Naeem R."/>
            <person name="Malas T.B."/>
            <person name="Moussa E."/>
            <person name="Panigrahi A."/>
            <person name="Vermont S.J."/>
            <person name="Otto T.D."/>
            <person name="Wastling J."/>
            <person name="Pain A."/>
        </authorList>
    </citation>
    <scope>NUCLEOTIDE SEQUENCE</scope>
    <source>
        <strain evidence="3">Liverpool</strain>
    </source>
</reference>
<evidence type="ECO:0000256" key="1">
    <source>
        <dbReference type="SAM" id="MobiDB-lite"/>
    </source>
</evidence>
<feature type="compositionally biased region" description="Low complexity" evidence="1">
    <location>
        <begin position="49"/>
        <end position="58"/>
    </location>
</feature>
<feature type="region of interest" description="Disordered" evidence="1">
    <location>
        <begin position="294"/>
        <end position="346"/>
    </location>
</feature>
<dbReference type="EMBL" id="LN714476">
    <property type="protein sequence ID" value="CEL64760.1"/>
    <property type="molecule type" value="Genomic_DNA"/>
</dbReference>
<accession>A0A0F7U7X1</accession>
<feature type="chain" id="PRO_5002523095" evidence="2">
    <location>
        <begin position="17"/>
        <end position="452"/>
    </location>
</feature>
<evidence type="ECO:0000313" key="3">
    <source>
        <dbReference type="EMBL" id="CEL64760.1"/>
    </source>
</evidence>
<feature type="region of interest" description="Disordered" evidence="1">
    <location>
        <begin position="375"/>
        <end position="407"/>
    </location>
</feature>
<organism evidence="3">
    <name type="scientific">Neospora caninum (strain Liverpool)</name>
    <dbReference type="NCBI Taxonomy" id="572307"/>
    <lineage>
        <taxon>Eukaryota</taxon>
        <taxon>Sar</taxon>
        <taxon>Alveolata</taxon>
        <taxon>Apicomplexa</taxon>
        <taxon>Conoidasida</taxon>
        <taxon>Coccidia</taxon>
        <taxon>Eucoccidiorida</taxon>
        <taxon>Eimeriorina</taxon>
        <taxon>Sarcocystidae</taxon>
        <taxon>Neospora</taxon>
    </lineage>
</organism>
<sequence length="452" mass="49234">MHAVILFAVLVVAVHHAEVAVGSGAGHGKGRLQGTRAVALLSTSKEQAEPTTEPPAEAVRNRTEVSEDNYKPPVPLPEKHQSAIHRTQNCCPEPHCCGVEQMVVESKGKAEAELAKSLKAAAVLGGEQAEYARNASERRLRSSHKDEEAAVTLALAQAEAESRAAQAVRDDKKLCNMLRSASVHYCNTQEVTALAHELGEVEKVNAKLEKDEAEFNEELIKSKEDEVEAAEVELNNLKAQRHNIAEAIQRDVKLAQEEEQQADLEAKLAELHEGSSSSETAEEAIKNKLEALEQESRTAEGEAAQQELREKVSEIRARTDETVKRGRNTLKEADETTKAFPTQHPNIAAAEQASLDSIHETETAAAVAQHDVEAEEELFPQESGNAAAPTESTPEPEEAREEGEFPSLRSTASARYGRHGEQVRCFPLLSTCRNLPILHTCRPSVTVPPTPP</sequence>